<comment type="caution">
    <text evidence="6">The sequence shown here is derived from an EMBL/GenBank/DDBJ whole genome shotgun (WGS) entry which is preliminary data.</text>
</comment>
<feature type="binding site" evidence="2">
    <location>
        <position position="498"/>
    </location>
    <ligand>
        <name>substrate</name>
    </ligand>
</feature>
<feature type="region of interest" description="Disordered" evidence="4">
    <location>
        <begin position="412"/>
        <end position="437"/>
    </location>
</feature>
<keyword evidence="7" id="KW-1185">Reference proteome</keyword>
<dbReference type="PANTHER" id="PTHR12415">
    <property type="entry name" value="TYROSYL-DNA PHOSPHODIESTERASE 1"/>
    <property type="match status" value="1"/>
</dbReference>
<reference evidence="6 7" key="1">
    <citation type="submission" date="2019-06" db="EMBL/GenBank/DDBJ databases">
        <title>Draft genome sequence of the filamentous fungus Phialemoniopsis curvata isolated from diesel fuel.</title>
        <authorList>
            <person name="Varaljay V.A."/>
            <person name="Lyon W.J."/>
            <person name="Crouch A.L."/>
            <person name="Drake C.E."/>
            <person name="Hollomon J.M."/>
            <person name="Nadeau L.J."/>
            <person name="Nunn H.S."/>
            <person name="Stevenson B.S."/>
            <person name="Bojanowski C.L."/>
            <person name="Crookes-Goodson W.J."/>
        </authorList>
    </citation>
    <scope>NUCLEOTIDE SEQUENCE [LARGE SCALE GENOMIC DNA]</scope>
    <source>
        <strain evidence="6 7">D216</strain>
    </source>
</reference>
<dbReference type="GO" id="GO:0017005">
    <property type="term" value="F:3'-tyrosyl-DNA phosphodiesterase activity"/>
    <property type="evidence" value="ECO:0007669"/>
    <property type="project" value="TreeGrafter"/>
</dbReference>
<dbReference type="Proteomes" id="UP000319257">
    <property type="component" value="Unassembled WGS sequence"/>
</dbReference>
<dbReference type="Pfam" id="PF06087">
    <property type="entry name" value="Tyr-DNA_phospho"/>
    <property type="match status" value="1"/>
</dbReference>
<dbReference type="CDD" id="cd09123">
    <property type="entry name" value="PLDc_Tdp1_2"/>
    <property type="match status" value="1"/>
</dbReference>
<dbReference type="AlphaFoldDB" id="A0A507B0Y6"/>
<proteinExistence type="predicted"/>
<dbReference type="CDD" id="cd09122">
    <property type="entry name" value="PLDc_Tdp1_1"/>
    <property type="match status" value="1"/>
</dbReference>
<dbReference type="Pfam" id="PF02809">
    <property type="entry name" value="UIM"/>
    <property type="match status" value="1"/>
</dbReference>
<dbReference type="InterPro" id="IPR001736">
    <property type="entry name" value="PLipase_D/transphosphatidylase"/>
</dbReference>
<accession>A0A507B0Y6</accession>
<evidence type="ECO:0000256" key="3">
    <source>
        <dbReference type="PIRSR" id="PIRSR610347-3"/>
    </source>
</evidence>
<feature type="active site" description="Nucleophile" evidence="1">
    <location>
        <position position="300"/>
    </location>
</feature>
<feature type="binding site" evidence="2">
    <location>
        <position position="302"/>
    </location>
    <ligand>
        <name>substrate</name>
    </ligand>
</feature>
<dbReference type="PROSITE" id="PS50330">
    <property type="entry name" value="UIM"/>
    <property type="match status" value="1"/>
</dbReference>
<gene>
    <name evidence="6" type="ORF">E0L32_008180</name>
</gene>
<dbReference type="SUPFAM" id="SSF56024">
    <property type="entry name" value="Phospholipase D/nuclease"/>
    <property type="match status" value="2"/>
</dbReference>
<dbReference type="Gene3D" id="3.30.870.10">
    <property type="entry name" value="Endonuclease Chain A"/>
    <property type="match status" value="2"/>
</dbReference>
<organism evidence="6 7">
    <name type="scientific">Thyridium curvatum</name>
    <dbReference type="NCBI Taxonomy" id="1093900"/>
    <lineage>
        <taxon>Eukaryota</taxon>
        <taxon>Fungi</taxon>
        <taxon>Dikarya</taxon>
        <taxon>Ascomycota</taxon>
        <taxon>Pezizomycotina</taxon>
        <taxon>Sordariomycetes</taxon>
        <taxon>Sordariomycetidae</taxon>
        <taxon>Thyridiales</taxon>
        <taxon>Thyridiaceae</taxon>
        <taxon>Thyridium</taxon>
    </lineage>
</organism>
<dbReference type="SMART" id="SM00726">
    <property type="entry name" value="UIM"/>
    <property type="match status" value="1"/>
</dbReference>
<evidence type="ECO:0000256" key="2">
    <source>
        <dbReference type="PIRSR" id="PIRSR610347-2"/>
    </source>
</evidence>
<dbReference type="InterPro" id="IPR003903">
    <property type="entry name" value="UIM_dom"/>
</dbReference>
<dbReference type="GO" id="GO:0005634">
    <property type="term" value="C:nucleus"/>
    <property type="evidence" value="ECO:0007669"/>
    <property type="project" value="InterPro"/>
</dbReference>
<dbReference type="InterPro" id="IPR010347">
    <property type="entry name" value="Tdp1"/>
</dbReference>
<sequence length="606" mass="67520">MDSDQFLEMNGGDDEDEALRRAIALSMQGAADSEVAAPEQAKDGQGYIDLTSSPPTEPVRVQKKEETTAPPAASSMMGLDRKRMEEERLARLQKRKAADSSVADAAPQPPAKRPAPSGDRAHDRVYRPSLSETTNKAEAARTSREPPETHRLDDQRERPETQKSRPSIAIATAKSGDEALPFPQGIVKKTWAYGVPRNGDDIKIEEVLRAKDLELAVLSSFQWDEEWLMSKLNMRKTKLVLVAYAGDDNQLNSVRPSTLQLETAGHSPTDLHLQKAEMRANVPSSIRFCFPPMHGGTCMHSKLQLLKYPTYLRVVVPTGNLVPYDWGETGVMENMVFIIDLPRIKDADKRNGDHLTPFGEELAYFLNAQGLDESLVHSLRNYDFSETKRYGFVHTIAGSHYDGAWQRTGDSGMAEYQSRTNKSKKAKSTTSSDDRPSLVKSRMRIYFPSLSTVENSRGGKGAAGTIHFQSKWWNAPTFPREVLRDLENVRKGLLMHSKIMFVRPESKPEASWVYVGSANMSESAWGRLVKEQGSGRPKLNCRNWECGVLLPTTASNSSSLANASVPDEGASMLDIFREVVPIPVKLPGTAYQEDGGRRPWFSHDWQ</sequence>
<dbReference type="RefSeq" id="XP_030992502.1">
    <property type="nucleotide sequence ID" value="XM_031143005.1"/>
</dbReference>
<dbReference type="STRING" id="1093900.A0A507B0Y6"/>
<dbReference type="GO" id="GO:0006281">
    <property type="term" value="P:DNA repair"/>
    <property type="evidence" value="ECO:0007669"/>
    <property type="project" value="InterPro"/>
</dbReference>
<feature type="active site" description="Proton donor/acceptor" evidence="1">
    <location>
        <position position="496"/>
    </location>
</feature>
<dbReference type="GeneID" id="41975627"/>
<dbReference type="PROSITE" id="PS50035">
    <property type="entry name" value="PLD"/>
    <property type="match status" value="1"/>
</dbReference>
<protein>
    <recommendedName>
        <fullName evidence="5">PLD phosphodiesterase domain-containing protein</fullName>
    </recommendedName>
</protein>
<dbReference type="PANTHER" id="PTHR12415:SF4">
    <property type="entry name" value="TYROSYL-DNA PHOSPHODIESTERASE DOMAIN-CONTAINING PROTEIN"/>
    <property type="match status" value="1"/>
</dbReference>
<feature type="region of interest" description="Disordered" evidence="4">
    <location>
        <begin position="28"/>
        <end position="166"/>
    </location>
</feature>
<feature type="domain" description="PLD phosphodiesterase" evidence="5">
    <location>
        <begin position="491"/>
        <end position="524"/>
    </location>
</feature>
<evidence type="ECO:0000256" key="1">
    <source>
        <dbReference type="PIRSR" id="PIRSR610347-1"/>
    </source>
</evidence>
<dbReference type="OrthoDB" id="47785at2759"/>
<feature type="site" description="Interaction with DNA" evidence="3">
    <location>
        <position position="521"/>
    </location>
</feature>
<name>A0A507B0Y6_9PEZI</name>
<evidence type="ECO:0000313" key="7">
    <source>
        <dbReference type="Proteomes" id="UP000319257"/>
    </source>
</evidence>
<dbReference type="GO" id="GO:0003690">
    <property type="term" value="F:double-stranded DNA binding"/>
    <property type="evidence" value="ECO:0007669"/>
    <property type="project" value="TreeGrafter"/>
</dbReference>
<evidence type="ECO:0000259" key="5">
    <source>
        <dbReference type="PROSITE" id="PS50035"/>
    </source>
</evidence>
<dbReference type="GO" id="GO:0003697">
    <property type="term" value="F:single-stranded DNA binding"/>
    <property type="evidence" value="ECO:0007669"/>
    <property type="project" value="TreeGrafter"/>
</dbReference>
<evidence type="ECO:0000256" key="4">
    <source>
        <dbReference type="SAM" id="MobiDB-lite"/>
    </source>
</evidence>
<dbReference type="InParanoid" id="A0A507B0Y6"/>
<feature type="compositionally biased region" description="Basic and acidic residues" evidence="4">
    <location>
        <begin position="138"/>
        <end position="163"/>
    </location>
</feature>
<evidence type="ECO:0000313" key="6">
    <source>
        <dbReference type="EMBL" id="TPX10791.1"/>
    </source>
</evidence>
<feature type="compositionally biased region" description="Basic and acidic residues" evidence="4">
    <location>
        <begin position="79"/>
        <end position="90"/>
    </location>
</feature>
<dbReference type="EMBL" id="SKBQ01000053">
    <property type="protein sequence ID" value="TPX10791.1"/>
    <property type="molecule type" value="Genomic_DNA"/>
</dbReference>